<accession>K9ZZN5</accession>
<keyword evidence="2" id="KW-1185">Reference proteome</keyword>
<dbReference type="KEGG" id="dpd:Deipe_1547"/>
<protein>
    <submittedName>
        <fullName evidence="1">Uncharacterized protein</fullName>
    </submittedName>
</protein>
<dbReference type="Proteomes" id="UP000010467">
    <property type="component" value="Chromosome"/>
</dbReference>
<dbReference type="AlphaFoldDB" id="K9ZZN5"/>
<dbReference type="STRING" id="937777.Deipe_1547"/>
<evidence type="ECO:0000313" key="2">
    <source>
        <dbReference type="Proteomes" id="UP000010467"/>
    </source>
</evidence>
<proteinExistence type="predicted"/>
<reference evidence="2" key="1">
    <citation type="submission" date="2012-03" db="EMBL/GenBank/DDBJ databases">
        <title>Complete sequence of chromosome of Deinococcus peraridilitoris DSM 19664.</title>
        <authorList>
            <person name="Lucas S."/>
            <person name="Copeland A."/>
            <person name="Lapidus A."/>
            <person name="Glavina del Rio T."/>
            <person name="Dalin E."/>
            <person name="Tice H."/>
            <person name="Bruce D."/>
            <person name="Goodwin L."/>
            <person name="Pitluck S."/>
            <person name="Peters L."/>
            <person name="Mikhailova N."/>
            <person name="Lu M."/>
            <person name="Kyrpides N."/>
            <person name="Mavromatis K."/>
            <person name="Ivanova N."/>
            <person name="Brettin T."/>
            <person name="Detter J.C."/>
            <person name="Han C."/>
            <person name="Larimer F."/>
            <person name="Land M."/>
            <person name="Hauser L."/>
            <person name="Markowitz V."/>
            <person name="Cheng J.-F."/>
            <person name="Hugenholtz P."/>
            <person name="Woyke T."/>
            <person name="Wu D."/>
            <person name="Pukall R."/>
            <person name="Steenblock K."/>
            <person name="Brambilla E."/>
            <person name="Klenk H.-P."/>
            <person name="Eisen J.A."/>
        </authorList>
    </citation>
    <scope>NUCLEOTIDE SEQUENCE [LARGE SCALE GENOMIC DNA]</scope>
    <source>
        <strain evidence="2">DSM 19664 / LMG 22246 / CIP 109416 / KR-200</strain>
    </source>
</reference>
<sequence>MPKSEKWQHVKTTTVPCMEHALARTALELNHYRLQQAEQIEAGVERTDMQYRRRIVGDDIVVEMRPRRTAVSTLVDTTSS</sequence>
<organism evidence="1 2">
    <name type="scientific">Deinococcus peraridilitoris (strain DSM 19664 / LMG 22246 / CIP 109416 / KR-200)</name>
    <dbReference type="NCBI Taxonomy" id="937777"/>
    <lineage>
        <taxon>Bacteria</taxon>
        <taxon>Thermotogati</taxon>
        <taxon>Deinococcota</taxon>
        <taxon>Deinococci</taxon>
        <taxon>Deinococcales</taxon>
        <taxon>Deinococcaceae</taxon>
        <taxon>Deinococcus</taxon>
    </lineage>
</organism>
<dbReference type="PATRIC" id="fig|937777.3.peg.1549"/>
<dbReference type="HOGENOM" id="CLU_2583920_0_0_0"/>
<name>K9ZZN5_DEIPD</name>
<dbReference type="EMBL" id="CP003382">
    <property type="protein sequence ID" value="AFZ67088.1"/>
    <property type="molecule type" value="Genomic_DNA"/>
</dbReference>
<evidence type="ECO:0000313" key="1">
    <source>
        <dbReference type="EMBL" id="AFZ67088.1"/>
    </source>
</evidence>
<dbReference type="RefSeq" id="WP_015235396.1">
    <property type="nucleotide sequence ID" value="NC_019793.1"/>
</dbReference>
<gene>
    <name evidence="1" type="ordered locus">Deipe_1547</name>
</gene>